<keyword evidence="2" id="KW-1185">Reference proteome</keyword>
<name>A0A8J8CIJ7_9CYAN</name>
<sequence>MTKHTHSVCKYCYCVDGNISESQPSYGTRLFERLNTLSRQSFSSLQLEIQSVGCMWACKHGCVIAISSPEKPTYLITDLPPDETAAPLLDFMQQYINHDTGEFPYKKLHDLFPSATLVQIPTVLL</sequence>
<comment type="caution">
    <text evidence="1">The sequence shown here is derived from an EMBL/GenBank/DDBJ whole genome shotgun (WGS) entry which is preliminary data.</text>
</comment>
<dbReference type="Pfam" id="PF07845">
    <property type="entry name" value="DUF1636"/>
    <property type="match status" value="1"/>
</dbReference>
<reference evidence="1" key="1">
    <citation type="submission" date="2019-12" db="EMBL/GenBank/DDBJ databases">
        <title>High-Quality draft genome sequences of three cyanobacteria isolated from the limestone walls of the Old Cathedral of Coimbra.</title>
        <authorList>
            <person name="Tiago I."/>
            <person name="Soares F."/>
            <person name="Portugal A."/>
        </authorList>
    </citation>
    <scope>NUCLEOTIDE SEQUENCE</scope>
    <source>
        <strain evidence="1">A</strain>
    </source>
</reference>
<dbReference type="Proteomes" id="UP000646053">
    <property type="component" value="Unassembled WGS sequence"/>
</dbReference>
<organism evidence="1 2">
    <name type="scientific">Myxacorys almedinensis A</name>
    <dbReference type="NCBI Taxonomy" id="2690445"/>
    <lineage>
        <taxon>Bacteria</taxon>
        <taxon>Bacillati</taxon>
        <taxon>Cyanobacteriota</taxon>
        <taxon>Cyanophyceae</taxon>
        <taxon>Leptolyngbyales</taxon>
        <taxon>Leptolyngbyaceae</taxon>
        <taxon>Myxacorys</taxon>
        <taxon>Myxacorys almedinensis</taxon>
    </lineage>
</organism>
<protein>
    <submittedName>
        <fullName evidence="1">DUF1636 domain-containing protein</fullName>
    </submittedName>
</protein>
<gene>
    <name evidence="1" type="ORF">GS601_11510</name>
</gene>
<evidence type="ECO:0000313" key="1">
    <source>
        <dbReference type="EMBL" id="NDJ17913.1"/>
    </source>
</evidence>
<dbReference type="RefSeq" id="WP_162423425.1">
    <property type="nucleotide sequence ID" value="NZ_WVIE01000011.1"/>
</dbReference>
<dbReference type="AlphaFoldDB" id="A0A8J8CIJ7"/>
<accession>A0A8J8CIJ7</accession>
<dbReference type="InterPro" id="IPR012863">
    <property type="entry name" value="DUF1636"/>
</dbReference>
<dbReference type="EMBL" id="WVIE01000011">
    <property type="protein sequence ID" value="NDJ17913.1"/>
    <property type="molecule type" value="Genomic_DNA"/>
</dbReference>
<proteinExistence type="predicted"/>
<evidence type="ECO:0000313" key="2">
    <source>
        <dbReference type="Proteomes" id="UP000646053"/>
    </source>
</evidence>